<reference evidence="1" key="1">
    <citation type="submission" date="2019-02" db="EMBL/GenBank/DDBJ databases">
        <authorList>
            <person name="Gruber-Vodicka R. H."/>
            <person name="Seah K. B. B."/>
        </authorList>
    </citation>
    <scope>NUCLEOTIDE SEQUENCE</scope>
    <source>
        <strain evidence="2">BECK_S1320</strain>
        <strain evidence="1">BECK_S1321</strain>
    </source>
</reference>
<dbReference type="EMBL" id="CAADFU010000022">
    <property type="protein sequence ID" value="VFK43069.1"/>
    <property type="molecule type" value="Genomic_DNA"/>
</dbReference>
<proteinExistence type="predicted"/>
<evidence type="ECO:0000313" key="2">
    <source>
        <dbReference type="EMBL" id="VFK43069.1"/>
    </source>
</evidence>
<accession>A0A450Y699</accession>
<name>A0A450Y699_9GAMM</name>
<dbReference type="EMBL" id="CAADFR010000009">
    <property type="protein sequence ID" value="VFK37028.1"/>
    <property type="molecule type" value="Genomic_DNA"/>
</dbReference>
<protein>
    <submittedName>
        <fullName evidence="1">Uncharacterized protein</fullName>
    </submittedName>
</protein>
<gene>
    <name evidence="2" type="ORF">BECKSD772E_GA0070983_102210</name>
    <name evidence="1" type="ORF">BECKSD772F_GA0070984_100910</name>
</gene>
<evidence type="ECO:0000313" key="1">
    <source>
        <dbReference type="EMBL" id="VFK37028.1"/>
    </source>
</evidence>
<dbReference type="AlphaFoldDB" id="A0A450Y699"/>
<sequence>MRGKGPDSFTLQRALNPWTRGVYERAMYRLANSPPLASHPPHANPVLPMPLISGKALLLPRPIRRAIKNDEMPFLGTDPIHVIGGLLNPVPDGRLL</sequence>
<organism evidence="1">
    <name type="scientific">Candidatus Kentrum sp. SD</name>
    <dbReference type="NCBI Taxonomy" id="2126332"/>
    <lineage>
        <taxon>Bacteria</taxon>
        <taxon>Pseudomonadati</taxon>
        <taxon>Pseudomonadota</taxon>
        <taxon>Gammaproteobacteria</taxon>
        <taxon>Candidatus Kentrum</taxon>
    </lineage>
</organism>